<reference evidence="1" key="1">
    <citation type="submission" date="2020-02" db="EMBL/GenBank/DDBJ databases">
        <authorList>
            <person name="Meier V. D."/>
        </authorList>
    </citation>
    <scope>NUCLEOTIDE SEQUENCE</scope>
    <source>
        <strain evidence="1">AVDCRST_MAG93</strain>
    </source>
</reference>
<organism evidence="1">
    <name type="scientific">uncultured Chloroflexia bacterium</name>
    <dbReference type="NCBI Taxonomy" id="1672391"/>
    <lineage>
        <taxon>Bacteria</taxon>
        <taxon>Bacillati</taxon>
        <taxon>Chloroflexota</taxon>
        <taxon>Chloroflexia</taxon>
        <taxon>environmental samples</taxon>
    </lineage>
</organism>
<proteinExistence type="predicted"/>
<evidence type="ECO:0000313" key="1">
    <source>
        <dbReference type="EMBL" id="CAA9363470.1"/>
    </source>
</evidence>
<gene>
    <name evidence="1" type="ORF">AVDCRST_MAG93-7796</name>
</gene>
<name>A0A6J4MP63_9CHLR</name>
<dbReference type="EMBL" id="CADCTR010002627">
    <property type="protein sequence ID" value="CAA9363470.1"/>
    <property type="molecule type" value="Genomic_DNA"/>
</dbReference>
<sequence>MLAQVASEYTGLLDIEGSGRSNGGLFVHAYYNTLRPIEHGGKIALPAVATNTSRYRQGHLSWDRWWAMVKEADHPHFPWLVEQAQPAMPSRPKRGLPSASVVSSLFPSLVCVA</sequence>
<protein>
    <submittedName>
        <fullName evidence="1">Uncharacterized protein</fullName>
    </submittedName>
</protein>
<dbReference type="AlphaFoldDB" id="A0A6J4MP63"/>
<accession>A0A6J4MP63</accession>